<organism evidence="3 4">
    <name type="scientific">Ancylostoma caninum</name>
    <name type="common">Dog hookworm</name>
    <dbReference type="NCBI Taxonomy" id="29170"/>
    <lineage>
        <taxon>Eukaryota</taxon>
        <taxon>Metazoa</taxon>
        <taxon>Ecdysozoa</taxon>
        <taxon>Nematoda</taxon>
        <taxon>Chromadorea</taxon>
        <taxon>Rhabditida</taxon>
        <taxon>Rhabditina</taxon>
        <taxon>Rhabditomorpha</taxon>
        <taxon>Strongyloidea</taxon>
        <taxon>Ancylostomatidae</taxon>
        <taxon>Ancylostomatinae</taxon>
        <taxon>Ancylostoma</taxon>
    </lineage>
</organism>
<dbReference type="EMBL" id="JOJR01000291">
    <property type="protein sequence ID" value="RCN40313.1"/>
    <property type="molecule type" value="Genomic_DNA"/>
</dbReference>
<keyword evidence="4" id="KW-1185">Reference proteome</keyword>
<comment type="caution">
    <text evidence="3">The sequence shown here is derived from an EMBL/GenBank/DDBJ whole genome shotgun (WGS) entry which is preliminary data.</text>
</comment>
<feature type="compositionally biased region" description="Basic and acidic residues" evidence="1">
    <location>
        <begin position="224"/>
        <end position="235"/>
    </location>
</feature>
<feature type="compositionally biased region" description="Polar residues" evidence="1">
    <location>
        <begin position="242"/>
        <end position="254"/>
    </location>
</feature>
<name>A0A368G7B0_ANCCA</name>
<dbReference type="Proteomes" id="UP000252519">
    <property type="component" value="Unassembled WGS sequence"/>
</dbReference>
<sequence length="265" mass="30023">MSSPEGDPPINTPSGLTYGQLAPKTIKCFSGADNQDFESWLRRFEDVVRMVNPPLPDQLKTNTLVGFLEGEARDMVEDMPDQDKNTYSKIIEQLRAHFESHHFRSLARQQLSDCKQGQSESARDFAERVKKLVKKVTRGQPKKAQNERLLDEFLDRLKPTLRFHVKAANPPTFDEAVVKAITYESLLNDVANTLSIFPGTQQPAPAIPAVNVVSSPRNQSTFQRSEEQRRIDYRNRPLAPNQPKSSTAAFSTKKQFPIKIWPSQS</sequence>
<protein>
    <recommendedName>
        <fullName evidence="2">Retrotransposon gag domain-containing protein</fullName>
    </recommendedName>
</protein>
<accession>A0A368G7B0</accession>
<dbReference type="Pfam" id="PF03732">
    <property type="entry name" value="Retrotrans_gag"/>
    <property type="match status" value="1"/>
</dbReference>
<proteinExistence type="predicted"/>
<reference evidence="3 4" key="1">
    <citation type="submission" date="2014-10" db="EMBL/GenBank/DDBJ databases">
        <title>Draft genome of the hookworm Ancylostoma caninum.</title>
        <authorList>
            <person name="Mitreva M."/>
        </authorList>
    </citation>
    <scope>NUCLEOTIDE SEQUENCE [LARGE SCALE GENOMIC DNA]</scope>
    <source>
        <strain evidence="3 4">Baltimore</strain>
    </source>
</reference>
<dbReference type="STRING" id="29170.A0A368G7B0"/>
<feature type="domain" description="Retrotransposon gag" evidence="2">
    <location>
        <begin position="65"/>
        <end position="150"/>
    </location>
</feature>
<dbReference type="PANTHER" id="PTHR33223">
    <property type="entry name" value="CCHC-TYPE DOMAIN-CONTAINING PROTEIN"/>
    <property type="match status" value="1"/>
</dbReference>
<dbReference type="AlphaFoldDB" id="A0A368G7B0"/>
<feature type="region of interest" description="Disordered" evidence="1">
    <location>
        <begin position="215"/>
        <end position="256"/>
    </location>
</feature>
<evidence type="ECO:0000313" key="4">
    <source>
        <dbReference type="Proteomes" id="UP000252519"/>
    </source>
</evidence>
<evidence type="ECO:0000259" key="2">
    <source>
        <dbReference type="Pfam" id="PF03732"/>
    </source>
</evidence>
<gene>
    <name evidence="3" type="ORF">ANCCAN_13737</name>
</gene>
<dbReference type="OrthoDB" id="5819653at2759"/>
<dbReference type="PANTHER" id="PTHR33223:SF6">
    <property type="entry name" value="CCHC-TYPE DOMAIN-CONTAINING PROTEIN"/>
    <property type="match status" value="1"/>
</dbReference>
<evidence type="ECO:0000313" key="3">
    <source>
        <dbReference type="EMBL" id="RCN40313.1"/>
    </source>
</evidence>
<dbReference type="InterPro" id="IPR005162">
    <property type="entry name" value="Retrotrans_gag_dom"/>
</dbReference>
<evidence type="ECO:0000256" key="1">
    <source>
        <dbReference type="SAM" id="MobiDB-lite"/>
    </source>
</evidence>